<evidence type="ECO:0000313" key="3">
    <source>
        <dbReference type="Proteomes" id="UP000272025"/>
    </source>
</evidence>
<dbReference type="RefSeq" id="XP_028465537.1">
    <property type="nucleotide sequence ID" value="XM_028612314.1"/>
</dbReference>
<evidence type="ECO:0000256" key="1">
    <source>
        <dbReference type="SAM" id="MobiDB-lite"/>
    </source>
</evidence>
<gene>
    <name evidence="2" type="ORF">SODALDRAFT_334863</name>
</gene>
<accession>A0A3N2PTC1</accession>
<evidence type="ECO:0000313" key="2">
    <source>
        <dbReference type="EMBL" id="ROT37731.1"/>
    </source>
</evidence>
<dbReference type="OrthoDB" id="2593073at2759"/>
<proteinExistence type="predicted"/>
<organism evidence="2 3">
    <name type="scientific">Sodiomyces alkalinus (strain CBS 110278 / VKM F-3762 / F11)</name>
    <name type="common">Alkaliphilic filamentous fungus</name>
    <dbReference type="NCBI Taxonomy" id="1314773"/>
    <lineage>
        <taxon>Eukaryota</taxon>
        <taxon>Fungi</taxon>
        <taxon>Dikarya</taxon>
        <taxon>Ascomycota</taxon>
        <taxon>Pezizomycotina</taxon>
        <taxon>Sordariomycetes</taxon>
        <taxon>Hypocreomycetidae</taxon>
        <taxon>Glomerellales</taxon>
        <taxon>Plectosphaerellaceae</taxon>
        <taxon>Sodiomyces</taxon>
    </lineage>
</organism>
<feature type="compositionally biased region" description="Pro residues" evidence="1">
    <location>
        <begin position="1"/>
        <end position="12"/>
    </location>
</feature>
<feature type="region of interest" description="Disordered" evidence="1">
    <location>
        <begin position="47"/>
        <end position="93"/>
    </location>
</feature>
<feature type="region of interest" description="Disordered" evidence="1">
    <location>
        <begin position="1"/>
        <end position="30"/>
    </location>
</feature>
<reference evidence="2 3" key="1">
    <citation type="journal article" date="2018" name="Mol. Ecol.">
        <title>The obligate alkalophilic soda-lake fungus Sodiomyces alkalinus has shifted to a protein diet.</title>
        <authorList>
            <person name="Grum-Grzhimaylo A.A."/>
            <person name="Falkoski D.L."/>
            <person name="van den Heuvel J."/>
            <person name="Valero-Jimenez C.A."/>
            <person name="Min B."/>
            <person name="Choi I.G."/>
            <person name="Lipzen A."/>
            <person name="Daum C.G."/>
            <person name="Aanen D.K."/>
            <person name="Tsang A."/>
            <person name="Henrissat B."/>
            <person name="Bilanenko E.N."/>
            <person name="de Vries R.P."/>
            <person name="van Kan J.A.L."/>
            <person name="Grigoriev I.V."/>
            <person name="Debets A.J.M."/>
        </authorList>
    </citation>
    <scope>NUCLEOTIDE SEQUENCE [LARGE SCALE GENOMIC DNA]</scope>
    <source>
        <strain evidence="2 3">F11</strain>
    </source>
</reference>
<keyword evidence="3" id="KW-1185">Reference proteome</keyword>
<dbReference type="AlphaFoldDB" id="A0A3N2PTC1"/>
<dbReference type="EMBL" id="ML119057">
    <property type="protein sequence ID" value="ROT37731.1"/>
    <property type="molecule type" value="Genomic_DNA"/>
</dbReference>
<feature type="compositionally biased region" description="Basic and acidic residues" evidence="1">
    <location>
        <begin position="70"/>
        <end position="87"/>
    </location>
</feature>
<sequence length="93" mass="10076">MSDSPQSPPGSKPAPKRKRENRYKDAPPSVLSVCLPGSGVIHFGFVQGGKRKEEGKGKKKNKLTFDCSDDGPRIEPHSAPTARERTSASRTSK</sequence>
<name>A0A3N2PTC1_SODAK</name>
<dbReference type="GeneID" id="39580792"/>
<dbReference type="Proteomes" id="UP000272025">
    <property type="component" value="Unassembled WGS sequence"/>
</dbReference>
<protein>
    <submittedName>
        <fullName evidence="2">Uncharacterized protein</fullName>
    </submittedName>
</protein>